<dbReference type="GO" id="GO:0015031">
    <property type="term" value="P:protein transport"/>
    <property type="evidence" value="ECO:0007669"/>
    <property type="project" value="UniProtKB-KW"/>
</dbReference>
<keyword evidence="2" id="KW-0811">Translocation</keyword>
<accession>A0A9P6W4F3</accession>
<keyword evidence="2" id="KW-0813">Transport</keyword>
<dbReference type="InterPro" id="IPR018783">
    <property type="entry name" value="TF_ENY2"/>
</dbReference>
<dbReference type="InterPro" id="IPR038212">
    <property type="entry name" value="TF_EnY2_sf"/>
</dbReference>
<dbReference type="OrthoDB" id="6221744at2759"/>
<dbReference type="GO" id="GO:0005643">
    <property type="term" value="C:nuclear pore"/>
    <property type="evidence" value="ECO:0007669"/>
    <property type="project" value="InterPro"/>
</dbReference>
<protein>
    <submittedName>
        <fullName evidence="3">SAGA histone acetylase and TREX-2 complexes component</fullName>
    </submittedName>
</protein>
<evidence type="ECO:0000256" key="2">
    <source>
        <dbReference type="ARBA" id="ARBA00023010"/>
    </source>
</evidence>
<evidence type="ECO:0000313" key="3">
    <source>
        <dbReference type="EMBL" id="KAG0662292.1"/>
    </source>
</evidence>
<evidence type="ECO:0000313" key="4">
    <source>
        <dbReference type="Proteomes" id="UP000750334"/>
    </source>
</evidence>
<gene>
    <name evidence="3" type="primary">SUS1</name>
    <name evidence="3" type="ORF">C6P45_001137</name>
</gene>
<dbReference type="Pfam" id="PF10163">
    <property type="entry name" value="EnY2"/>
    <property type="match status" value="1"/>
</dbReference>
<dbReference type="GO" id="GO:0003713">
    <property type="term" value="F:transcription coactivator activity"/>
    <property type="evidence" value="ECO:0007669"/>
    <property type="project" value="InterPro"/>
</dbReference>
<sequence length="68" mass="7749">MESSLKAQIQKYLVESDRISNDLNDKLLQDGWMDEVRRMAMTEINSNKSASYADVLAKIEPEALSMLL</sequence>
<dbReference type="Gene3D" id="1.10.246.140">
    <property type="match status" value="1"/>
</dbReference>
<dbReference type="GO" id="GO:0006406">
    <property type="term" value="P:mRNA export from nucleus"/>
    <property type="evidence" value="ECO:0007669"/>
    <property type="project" value="InterPro"/>
</dbReference>
<dbReference type="AlphaFoldDB" id="A0A9P6W4F3"/>
<comment type="caution">
    <text evidence="3">The sequence shown here is derived from an EMBL/GenBank/DDBJ whole genome shotgun (WGS) entry which is preliminary data.</text>
</comment>
<keyword evidence="2" id="KW-0653">Protein transport</keyword>
<keyword evidence="1" id="KW-0156">Chromatin regulator</keyword>
<proteinExistence type="predicted"/>
<dbReference type="Proteomes" id="UP000750334">
    <property type="component" value="Unassembled WGS sequence"/>
</dbReference>
<organism evidence="3 4">
    <name type="scientific">Maudiozyma exigua</name>
    <name type="common">Yeast</name>
    <name type="synonym">Kazachstania exigua</name>
    <dbReference type="NCBI Taxonomy" id="34358"/>
    <lineage>
        <taxon>Eukaryota</taxon>
        <taxon>Fungi</taxon>
        <taxon>Dikarya</taxon>
        <taxon>Ascomycota</taxon>
        <taxon>Saccharomycotina</taxon>
        <taxon>Saccharomycetes</taxon>
        <taxon>Saccharomycetales</taxon>
        <taxon>Saccharomycetaceae</taxon>
        <taxon>Maudiozyma</taxon>
    </lineage>
</organism>
<evidence type="ECO:0000256" key="1">
    <source>
        <dbReference type="ARBA" id="ARBA00022853"/>
    </source>
</evidence>
<keyword evidence="4" id="KW-1185">Reference proteome</keyword>
<name>A0A9P6W4F3_MAUEX</name>
<dbReference type="GO" id="GO:0006325">
    <property type="term" value="P:chromatin organization"/>
    <property type="evidence" value="ECO:0007669"/>
    <property type="project" value="UniProtKB-KW"/>
</dbReference>
<dbReference type="EMBL" id="PUHR01000148">
    <property type="protein sequence ID" value="KAG0662292.1"/>
    <property type="molecule type" value="Genomic_DNA"/>
</dbReference>
<reference evidence="3 4" key="1">
    <citation type="submission" date="2020-11" db="EMBL/GenBank/DDBJ databases">
        <title>Kefir isolates.</title>
        <authorList>
            <person name="Marcisauskas S."/>
            <person name="Kim Y."/>
            <person name="Blasche S."/>
        </authorList>
    </citation>
    <scope>NUCLEOTIDE SEQUENCE [LARGE SCALE GENOMIC DNA]</scope>
    <source>
        <strain evidence="3 4">OG2</strain>
    </source>
</reference>
<dbReference type="GO" id="GO:0000124">
    <property type="term" value="C:SAGA complex"/>
    <property type="evidence" value="ECO:0007669"/>
    <property type="project" value="InterPro"/>
</dbReference>